<gene>
    <name evidence="1" type="ORF">EVAR_74852_1</name>
</gene>
<dbReference type="Proteomes" id="UP000299102">
    <property type="component" value="Unassembled WGS sequence"/>
</dbReference>
<sequence length="67" mass="7506">MKEILQNFGLGTTLQTGNDVRLPTQTGSTSAVTIHMIHRKYFCDLKRFTVGRYKRTSGFAARGTVRA</sequence>
<dbReference type="EMBL" id="BGZK01000012">
    <property type="protein sequence ID" value="GBP04123.1"/>
    <property type="molecule type" value="Genomic_DNA"/>
</dbReference>
<organism evidence="1 2">
    <name type="scientific">Eumeta variegata</name>
    <name type="common">Bagworm moth</name>
    <name type="synonym">Eumeta japonica</name>
    <dbReference type="NCBI Taxonomy" id="151549"/>
    <lineage>
        <taxon>Eukaryota</taxon>
        <taxon>Metazoa</taxon>
        <taxon>Ecdysozoa</taxon>
        <taxon>Arthropoda</taxon>
        <taxon>Hexapoda</taxon>
        <taxon>Insecta</taxon>
        <taxon>Pterygota</taxon>
        <taxon>Neoptera</taxon>
        <taxon>Endopterygota</taxon>
        <taxon>Lepidoptera</taxon>
        <taxon>Glossata</taxon>
        <taxon>Ditrysia</taxon>
        <taxon>Tineoidea</taxon>
        <taxon>Psychidae</taxon>
        <taxon>Oiketicinae</taxon>
        <taxon>Eumeta</taxon>
    </lineage>
</organism>
<keyword evidence="2" id="KW-1185">Reference proteome</keyword>
<name>A0A4C1SPG4_EUMVA</name>
<accession>A0A4C1SPG4</accession>
<proteinExistence type="predicted"/>
<dbReference type="AlphaFoldDB" id="A0A4C1SPG4"/>
<reference evidence="1 2" key="1">
    <citation type="journal article" date="2019" name="Commun. Biol.">
        <title>The bagworm genome reveals a unique fibroin gene that provides high tensile strength.</title>
        <authorList>
            <person name="Kono N."/>
            <person name="Nakamura H."/>
            <person name="Ohtoshi R."/>
            <person name="Tomita M."/>
            <person name="Numata K."/>
            <person name="Arakawa K."/>
        </authorList>
    </citation>
    <scope>NUCLEOTIDE SEQUENCE [LARGE SCALE GENOMIC DNA]</scope>
</reference>
<protein>
    <submittedName>
        <fullName evidence="1">Uncharacterized protein</fullName>
    </submittedName>
</protein>
<evidence type="ECO:0000313" key="2">
    <source>
        <dbReference type="Proteomes" id="UP000299102"/>
    </source>
</evidence>
<evidence type="ECO:0000313" key="1">
    <source>
        <dbReference type="EMBL" id="GBP04123.1"/>
    </source>
</evidence>
<comment type="caution">
    <text evidence="1">The sequence shown here is derived from an EMBL/GenBank/DDBJ whole genome shotgun (WGS) entry which is preliminary data.</text>
</comment>